<dbReference type="OrthoDB" id="4989462at2759"/>
<sequence>KAREEARLQPTPAVKQGVFFFKGESAIQIIWSRLSDLRGACWCAQRRLHADMLRGQLPAIKPLWLLWLQPVK</sequence>
<evidence type="ECO:0000313" key="2">
    <source>
        <dbReference type="Proteomes" id="UP000720189"/>
    </source>
</evidence>
<accession>A0A9P9G6K8</accession>
<dbReference type="AlphaFoldDB" id="A0A9P9G6K8"/>
<dbReference type="RefSeq" id="XP_046044078.1">
    <property type="nucleotide sequence ID" value="XM_046186168.1"/>
</dbReference>
<dbReference type="Proteomes" id="UP000720189">
    <property type="component" value="Unassembled WGS sequence"/>
</dbReference>
<feature type="non-terminal residue" evidence="1">
    <location>
        <position position="72"/>
    </location>
</feature>
<evidence type="ECO:0000313" key="1">
    <source>
        <dbReference type="EMBL" id="KAH7233733.1"/>
    </source>
</evidence>
<keyword evidence="2" id="KW-1185">Reference proteome</keyword>
<gene>
    <name evidence="1" type="ORF">BKA55DRAFT_475271</name>
</gene>
<organism evidence="1 2">
    <name type="scientific">Fusarium redolens</name>
    <dbReference type="NCBI Taxonomy" id="48865"/>
    <lineage>
        <taxon>Eukaryota</taxon>
        <taxon>Fungi</taxon>
        <taxon>Dikarya</taxon>
        <taxon>Ascomycota</taxon>
        <taxon>Pezizomycotina</taxon>
        <taxon>Sordariomycetes</taxon>
        <taxon>Hypocreomycetidae</taxon>
        <taxon>Hypocreales</taxon>
        <taxon>Nectriaceae</taxon>
        <taxon>Fusarium</taxon>
        <taxon>Fusarium redolens species complex</taxon>
    </lineage>
</organism>
<reference evidence="1" key="1">
    <citation type="journal article" date="2021" name="Nat. Commun.">
        <title>Genetic determinants of endophytism in the Arabidopsis root mycobiome.</title>
        <authorList>
            <person name="Mesny F."/>
            <person name="Miyauchi S."/>
            <person name="Thiergart T."/>
            <person name="Pickel B."/>
            <person name="Atanasova L."/>
            <person name="Karlsson M."/>
            <person name="Huettel B."/>
            <person name="Barry K.W."/>
            <person name="Haridas S."/>
            <person name="Chen C."/>
            <person name="Bauer D."/>
            <person name="Andreopoulos W."/>
            <person name="Pangilinan J."/>
            <person name="LaButti K."/>
            <person name="Riley R."/>
            <person name="Lipzen A."/>
            <person name="Clum A."/>
            <person name="Drula E."/>
            <person name="Henrissat B."/>
            <person name="Kohler A."/>
            <person name="Grigoriev I.V."/>
            <person name="Martin F.M."/>
            <person name="Hacquard S."/>
        </authorList>
    </citation>
    <scope>NUCLEOTIDE SEQUENCE</scope>
    <source>
        <strain evidence="1">MPI-CAGE-AT-0023</strain>
    </source>
</reference>
<dbReference type="EMBL" id="JAGMUX010000018">
    <property type="protein sequence ID" value="KAH7233733.1"/>
    <property type="molecule type" value="Genomic_DNA"/>
</dbReference>
<name>A0A9P9G6K8_FUSRE</name>
<proteinExistence type="predicted"/>
<feature type="non-terminal residue" evidence="1">
    <location>
        <position position="1"/>
    </location>
</feature>
<protein>
    <submittedName>
        <fullName evidence="1">Uncharacterized protein</fullName>
    </submittedName>
</protein>
<dbReference type="GeneID" id="70216122"/>
<comment type="caution">
    <text evidence="1">The sequence shown here is derived from an EMBL/GenBank/DDBJ whole genome shotgun (WGS) entry which is preliminary data.</text>
</comment>